<sequence>MSKKNRIKLLILFVMLVNWIGMTTSLADTYNFSAQPIQPDTQVDKEQSYFDIKVEPEKEQELVVKLFNDSDKDIKVNTSISSSTTNSNGVVEYSPNDIKKDDTLRYDLADLVETEEQVVIPKKGSYDLKLKVTPPKETFEGIIAGGITLKEENDEQEEKESGNGLAIKNDYAYVIAIIMHSEDTKEIEPELDLKEVYPTQINARNAIVSRFQNAKPTYINNVAITSTITKSGKKEPFMQEEQENMQIAPNTTFKYPIINEGTKLEAGDYLMDVTVYANKKDDGEYEHGKDEKGNPIHYQNKWTYSQKFSITKEKARELNKKDVTLKQDYTNLYIIGGLVIIIIALIISLYFSRRNKNEKKAE</sequence>
<organism evidence="4 5">
    <name type="scientific">Vagococcus lutrae LBD1</name>
    <dbReference type="NCBI Taxonomy" id="1408226"/>
    <lineage>
        <taxon>Bacteria</taxon>
        <taxon>Bacillati</taxon>
        <taxon>Bacillota</taxon>
        <taxon>Bacilli</taxon>
        <taxon>Lactobacillales</taxon>
        <taxon>Enterococcaceae</taxon>
        <taxon>Vagococcus</taxon>
    </lineage>
</organism>
<evidence type="ECO:0000313" key="4">
    <source>
        <dbReference type="EMBL" id="EST90302.1"/>
    </source>
</evidence>
<dbReference type="AlphaFoldDB" id="V6Q6A3"/>
<dbReference type="InterPro" id="IPR010317">
    <property type="entry name" value="WxLIP_PGBD"/>
</dbReference>
<feature type="transmembrane region" description="Helical" evidence="1">
    <location>
        <begin position="332"/>
        <end position="351"/>
    </location>
</feature>
<evidence type="ECO:0000256" key="1">
    <source>
        <dbReference type="SAM" id="Phobius"/>
    </source>
</evidence>
<keyword evidence="1" id="KW-0472">Membrane</keyword>
<dbReference type="InterPro" id="IPR021759">
    <property type="entry name" value="WxLIP_HBD"/>
</dbReference>
<feature type="domain" description="WxL Interacting Protein peptidoglycan binding" evidence="2">
    <location>
        <begin position="32"/>
        <end position="151"/>
    </location>
</feature>
<keyword evidence="1" id="KW-1133">Transmembrane helix</keyword>
<dbReference type="eggNOG" id="COG4072">
    <property type="taxonomic scope" value="Bacteria"/>
</dbReference>
<name>V6Q6A3_9ENTE</name>
<dbReference type="Pfam" id="PF11797">
    <property type="entry name" value="WxLIP_HBD"/>
    <property type="match status" value="1"/>
</dbReference>
<evidence type="ECO:0000259" key="2">
    <source>
        <dbReference type="Pfam" id="PF06030"/>
    </source>
</evidence>
<comment type="caution">
    <text evidence="4">The sequence shown here is derived from an EMBL/GenBank/DDBJ whole genome shotgun (WGS) entry which is preliminary data.</text>
</comment>
<gene>
    <name evidence="4" type="ORF">T233_00605</name>
</gene>
<reference evidence="4 5" key="1">
    <citation type="journal article" date="2013" name="Genome Announc.">
        <title>High-Quality Draft Genome Sequence of Vagococcus lutrae Strain LBD1, Isolated from the Largemouth Bass Micropterus salmoides.</title>
        <authorList>
            <person name="Lebreton F."/>
            <person name="Valentino M.D."/>
            <person name="Duncan L.B."/>
            <person name="Zeng Q."/>
            <person name="Manson McGuire A."/>
            <person name="Earl A.M."/>
            <person name="Gilmore M.S."/>
        </authorList>
    </citation>
    <scope>NUCLEOTIDE SEQUENCE [LARGE SCALE GENOMIC DNA]</scope>
    <source>
        <strain evidence="4 5">LBD1</strain>
    </source>
</reference>
<keyword evidence="5" id="KW-1185">Reference proteome</keyword>
<dbReference type="EMBL" id="AYSH01000008">
    <property type="protein sequence ID" value="EST90302.1"/>
    <property type="molecule type" value="Genomic_DNA"/>
</dbReference>
<dbReference type="PATRIC" id="fig|1408226.3.peg.590"/>
<dbReference type="Pfam" id="PF06030">
    <property type="entry name" value="WxLIP_PGBD"/>
    <property type="match status" value="1"/>
</dbReference>
<dbReference type="RefSeq" id="WP_023605949.1">
    <property type="nucleotide sequence ID" value="NZ_AYSH01000008.1"/>
</dbReference>
<evidence type="ECO:0000259" key="3">
    <source>
        <dbReference type="Pfam" id="PF11797"/>
    </source>
</evidence>
<feature type="domain" description="WxL Interacting Protein host binding" evidence="3">
    <location>
        <begin position="163"/>
        <end position="320"/>
    </location>
</feature>
<keyword evidence="1" id="KW-0812">Transmembrane</keyword>
<dbReference type="STRING" id="1408226.T233_00605"/>
<protein>
    <submittedName>
        <fullName evidence="4">Uncharacterized protein</fullName>
    </submittedName>
</protein>
<accession>V6Q6A3</accession>
<evidence type="ECO:0000313" key="5">
    <source>
        <dbReference type="Proteomes" id="UP000018126"/>
    </source>
</evidence>
<dbReference type="Proteomes" id="UP000018126">
    <property type="component" value="Unassembled WGS sequence"/>
</dbReference>
<proteinExistence type="predicted"/>